<comment type="subunit">
    <text evidence="13">Homodimer which binds Holliday junction (HJ) DNA. The HJ becomes 2-fold symmetrical on binding to RuvC with unstacked arms; it has a different conformation from HJ DNA in complex with RuvA. In the full resolvosome a probable DNA-RuvA(4)-RuvB(12)-RuvC(2) complex forms which resolves the HJ.</text>
</comment>
<keyword evidence="10 13" id="KW-0233">DNA recombination</keyword>
<dbReference type="Pfam" id="PF02075">
    <property type="entry name" value="RuvC"/>
    <property type="match status" value="1"/>
</dbReference>
<evidence type="ECO:0000313" key="14">
    <source>
        <dbReference type="EMBL" id="OGG76617.1"/>
    </source>
</evidence>
<keyword evidence="4 13" id="KW-0479">Metal-binding</keyword>
<dbReference type="InterPro" id="IPR012337">
    <property type="entry name" value="RNaseH-like_sf"/>
</dbReference>
<feature type="binding site" evidence="13">
    <location>
        <position position="139"/>
    </location>
    <ligand>
        <name>Mg(2+)</name>
        <dbReference type="ChEBI" id="CHEBI:18420"/>
        <label>1</label>
    </ligand>
</feature>
<dbReference type="Proteomes" id="UP000176714">
    <property type="component" value="Unassembled WGS sequence"/>
</dbReference>
<comment type="catalytic activity">
    <reaction evidence="12 13">
        <text>Endonucleolytic cleavage at a junction such as a reciprocal single-stranded crossover between two homologous DNA duplexes (Holliday junction).</text>
        <dbReference type="EC" id="3.1.21.10"/>
    </reaction>
</comment>
<dbReference type="GO" id="GO:0006310">
    <property type="term" value="P:DNA recombination"/>
    <property type="evidence" value="ECO:0007669"/>
    <property type="project" value="UniProtKB-UniRule"/>
</dbReference>
<accession>A0A1F6ESM5</accession>
<keyword evidence="5 13" id="KW-0255">Endonuclease</keyword>
<keyword evidence="8 13" id="KW-0460">Magnesium</keyword>
<dbReference type="AlphaFoldDB" id="A0A1F6ESM5"/>
<dbReference type="GO" id="GO:0003677">
    <property type="term" value="F:DNA binding"/>
    <property type="evidence" value="ECO:0007669"/>
    <property type="project" value="UniProtKB-KW"/>
</dbReference>
<evidence type="ECO:0000256" key="3">
    <source>
        <dbReference type="ARBA" id="ARBA00022722"/>
    </source>
</evidence>
<dbReference type="HAMAP" id="MF_00034">
    <property type="entry name" value="RuvC"/>
    <property type="match status" value="1"/>
</dbReference>
<comment type="caution">
    <text evidence="14">The sequence shown here is derived from an EMBL/GenBank/DDBJ whole genome shotgun (WGS) entry which is preliminary data.</text>
</comment>
<evidence type="ECO:0000256" key="10">
    <source>
        <dbReference type="ARBA" id="ARBA00023172"/>
    </source>
</evidence>
<organism evidence="14 15">
    <name type="scientific">Candidatus Kaiserbacteria bacterium RIFCSPLOWO2_01_FULL_55_19</name>
    <dbReference type="NCBI Taxonomy" id="1798516"/>
    <lineage>
        <taxon>Bacteria</taxon>
        <taxon>Candidatus Kaiseribacteriota</taxon>
    </lineage>
</organism>
<evidence type="ECO:0000256" key="7">
    <source>
        <dbReference type="ARBA" id="ARBA00022801"/>
    </source>
</evidence>
<evidence type="ECO:0000256" key="9">
    <source>
        <dbReference type="ARBA" id="ARBA00023125"/>
    </source>
</evidence>
<dbReference type="CDD" id="cd16962">
    <property type="entry name" value="RuvC"/>
    <property type="match status" value="1"/>
</dbReference>
<dbReference type="PANTHER" id="PTHR30194">
    <property type="entry name" value="CROSSOVER JUNCTION ENDODEOXYRIBONUCLEASE RUVC"/>
    <property type="match status" value="1"/>
</dbReference>
<gene>
    <name evidence="13" type="primary">ruvC</name>
    <name evidence="14" type="ORF">A2950_02415</name>
</gene>
<evidence type="ECO:0000256" key="6">
    <source>
        <dbReference type="ARBA" id="ARBA00022763"/>
    </source>
</evidence>
<keyword evidence="2 13" id="KW-0963">Cytoplasm</keyword>
<dbReference type="EMBL" id="MFMD01000002">
    <property type="protein sequence ID" value="OGG76617.1"/>
    <property type="molecule type" value="Genomic_DNA"/>
</dbReference>
<comment type="cofactor">
    <cofactor evidence="13">
        <name>Mg(2+)</name>
        <dbReference type="ChEBI" id="CHEBI:18420"/>
    </cofactor>
    <text evidence="13">Binds 2 Mg(2+) ion per subunit.</text>
</comment>
<feature type="binding site" evidence="13">
    <location>
        <position position="66"/>
    </location>
    <ligand>
        <name>Mg(2+)</name>
        <dbReference type="ChEBI" id="CHEBI:18420"/>
        <label>2</label>
    </ligand>
</feature>
<dbReference type="GO" id="GO:0000287">
    <property type="term" value="F:magnesium ion binding"/>
    <property type="evidence" value="ECO:0007669"/>
    <property type="project" value="UniProtKB-UniRule"/>
</dbReference>
<dbReference type="SUPFAM" id="SSF53098">
    <property type="entry name" value="Ribonuclease H-like"/>
    <property type="match status" value="1"/>
</dbReference>
<keyword evidence="11 13" id="KW-0234">DNA repair</keyword>
<dbReference type="InterPro" id="IPR002176">
    <property type="entry name" value="X-over_junc_endoDNase_RuvC"/>
</dbReference>
<evidence type="ECO:0000256" key="12">
    <source>
        <dbReference type="ARBA" id="ARBA00029354"/>
    </source>
</evidence>
<dbReference type="Gene3D" id="3.30.420.10">
    <property type="entry name" value="Ribonuclease H-like superfamily/Ribonuclease H"/>
    <property type="match status" value="1"/>
</dbReference>
<dbReference type="GO" id="GO:0006281">
    <property type="term" value="P:DNA repair"/>
    <property type="evidence" value="ECO:0007669"/>
    <property type="project" value="UniProtKB-UniRule"/>
</dbReference>
<feature type="active site" evidence="13">
    <location>
        <position position="66"/>
    </location>
</feature>
<dbReference type="STRING" id="1798516.A2950_02415"/>
<dbReference type="PRINTS" id="PR00696">
    <property type="entry name" value="RSOLVASERUVC"/>
</dbReference>
<name>A0A1F6ESM5_9BACT</name>
<evidence type="ECO:0000256" key="8">
    <source>
        <dbReference type="ARBA" id="ARBA00022842"/>
    </source>
</evidence>
<sequence length="158" mass="16213">MRILAIDPGYDRLGIAVLEGDPSRPTLLVSDCVQPKKGAHQDRLAAVSAAITDAITAHAPAALALETLFFSVNKKTAIGVAESRGAILAAAGMSGLPVIECSPQQIKLAVTGYGGSKKAAVAAMIPRLLSLPKKKRLDDELDAIAVGITALAVGLPHS</sequence>
<evidence type="ECO:0000256" key="2">
    <source>
        <dbReference type="ARBA" id="ARBA00022490"/>
    </source>
</evidence>
<dbReference type="GO" id="GO:0008821">
    <property type="term" value="F:crossover junction DNA endonuclease activity"/>
    <property type="evidence" value="ECO:0007669"/>
    <property type="project" value="UniProtKB-UniRule"/>
</dbReference>
<dbReference type="EC" id="3.1.21.10" evidence="13"/>
<comment type="function">
    <text evidence="13">The RuvA-RuvB-RuvC complex processes Holliday junction (HJ) DNA during genetic recombination and DNA repair. Endonuclease that resolves HJ intermediates. Cleaves cruciform DNA by making single-stranded nicks across the HJ at symmetrical positions within the homologous arms, yielding a 5'-phosphate and a 3'-hydroxyl group; requires a central core of homology in the junction. The consensus cleavage sequence is 5'-(A/T)TT(C/G)-3'. Cleavage occurs on the 3'-side of the TT dinucleotide at the point of strand exchange. HJ branch migration catalyzed by RuvA-RuvB allows RuvC to scan DNA until it finds its consensus sequence, where it cleaves and resolves the cruciform DNA.</text>
</comment>
<dbReference type="PANTHER" id="PTHR30194:SF3">
    <property type="entry name" value="CROSSOVER JUNCTION ENDODEOXYRIBONUCLEASE RUVC"/>
    <property type="match status" value="1"/>
</dbReference>
<evidence type="ECO:0000256" key="11">
    <source>
        <dbReference type="ARBA" id="ARBA00023204"/>
    </source>
</evidence>
<keyword evidence="9 13" id="KW-0238">DNA-binding</keyword>
<evidence type="ECO:0000256" key="1">
    <source>
        <dbReference type="ARBA" id="ARBA00009518"/>
    </source>
</evidence>
<dbReference type="InterPro" id="IPR036397">
    <property type="entry name" value="RNaseH_sf"/>
</dbReference>
<keyword evidence="6 13" id="KW-0227">DNA damage</keyword>
<protein>
    <recommendedName>
        <fullName evidence="13">Crossover junction endodeoxyribonuclease RuvC</fullName>
        <ecNumber evidence="13">3.1.21.10</ecNumber>
    </recommendedName>
    <alternativeName>
        <fullName evidence="13">Holliday junction nuclease RuvC</fullName>
    </alternativeName>
    <alternativeName>
        <fullName evidence="13">Holliday junction resolvase RuvC</fullName>
    </alternativeName>
</protein>
<evidence type="ECO:0000256" key="4">
    <source>
        <dbReference type="ARBA" id="ARBA00022723"/>
    </source>
</evidence>
<evidence type="ECO:0000256" key="5">
    <source>
        <dbReference type="ARBA" id="ARBA00022759"/>
    </source>
</evidence>
<dbReference type="GO" id="GO:0005737">
    <property type="term" value="C:cytoplasm"/>
    <property type="evidence" value="ECO:0007669"/>
    <property type="project" value="UniProtKB-SubCell"/>
</dbReference>
<comment type="subcellular location">
    <subcellularLocation>
        <location evidence="13">Cytoplasm</location>
    </subcellularLocation>
</comment>
<dbReference type="FunFam" id="3.30.420.10:FF:000002">
    <property type="entry name" value="Crossover junction endodeoxyribonuclease RuvC"/>
    <property type="match status" value="1"/>
</dbReference>
<reference evidence="14 15" key="1">
    <citation type="journal article" date="2016" name="Nat. Commun.">
        <title>Thousands of microbial genomes shed light on interconnected biogeochemical processes in an aquifer system.</title>
        <authorList>
            <person name="Anantharaman K."/>
            <person name="Brown C.T."/>
            <person name="Hug L.A."/>
            <person name="Sharon I."/>
            <person name="Castelle C.J."/>
            <person name="Probst A.J."/>
            <person name="Thomas B.C."/>
            <person name="Singh A."/>
            <person name="Wilkins M.J."/>
            <person name="Karaoz U."/>
            <person name="Brodie E.L."/>
            <person name="Williams K.H."/>
            <person name="Hubbard S.S."/>
            <person name="Banfield J.F."/>
        </authorList>
    </citation>
    <scope>NUCLEOTIDE SEQUENCE [LARGE SCALE GENOMIC DNA]</scope>
</reference>
<proteinExistence type="inferred from homology"/>
<feature type="active site" evidence="13">
    <location>
        <position position="7"/>
    </location>
</feature>
<evidence type="ECO:0000256" key="13">
    <source>
        <dbReference type="HAMAP-Rule" id="MF_00034"/>
    </source>
</evidence>
<dbReference type="GO" id="GO:0048476">
    <property type="term" value="C:Holliday junction resolvase complex"/>
    <property type="evidence" value="ECO:0007669"/>
    <property type="project" value="UniProtKB-UniRule"/>
</dbReference>
<feature type="binding site" evidence="13">
    <location>
        <position position="7"/>
    </location>
    <ligand>
        <name>Mg(2+)</name>
        <dbReference type="ChEBI" id="CHEBI:18420"/>
        <label>1</label>
    </ligand>
</feature>
<comment type="similarity">
    <text evidence="1 13">Belongs to the RuvC family.</text>
</comment>
<keyword evidence="3 13" id="KW-0540">Nuclease</keyword>
<evidence type="ECO:0000313" key="15">
    <source>
        <dbReference type="Proteomes" id="UP000176714"/>
    </source>
</evidence>
<keyword evidence="7 13" id="KW-0378">Hydrolase</keyword>
<feature type="active site" evidence="13">
    <location>
        <position position="139"/>
    </location>
</feature>